<keyword evidence="2" id="KW-1185">Reference proteome</keyword>
<accession>A0A1T4QIK7</accession>
<dbReference type="Proteomes" id="UP000190888">
    <property type="component" value="Unassembled WGS sequence"/>
</dbReference>
<dbReference type="EMBL" id="FUWH01000008">
    <property type="protein sequence ID" value="SKA03633.1"/>
    <property type="molecule type" value="Genomic_DNA"/>
</dbReference>
<dbReference type="STRING" id="413434.SAMN04488132_108159"/>
<gene>
    <name evidence="1" type="ORF">SAMN04488132_108159</name>
</gene>
<sequence length="48" mass="5625">MLIFCLKFKCWRSLGKSLNFNSCLKGFILPMTDICPQFNVKQQLNLNK</sequence>
<dbReference type="AlphaFoldDB" id="A0A1T4QIK7"/>
<protein>
    <submittedName>
        <fullName evidence="1">Uncharacterized protein</fullName>
    </submittedName>
</protein>
<proteinExistence type="predicted"/>
<evidence type="ECO:0000313" key="2">
    <source>
        <dbReference type="Proteomes" id="UP000190888"/>
    </source>
</evidence>
<evidence type="ECO:0000313" key="1">
    <source>
        <dbReference type="EMBL" id="SKA03633.1"/>
    </source>
</evidence>
<reference evidence="1 2" key="1">
    <citation type="submission" date="2017-02" db="EMBL/GenBank/DDBJ databases">
        <authorList>
            <person name="Peterson S.W."/>
        </authorList>
    </citation>
    <scope>NUCLEOTIDE SEQUENCE [LARGE SCALE GENOMIC DNA]</scope>
    <source>
        <strain evidence="1 2">DSM 22335</strain>
    </source>
</reference>
<name>A0A1T4QIK7_9BACT</name>
<organism evidence="1 2">
    <name type="scientific">Sediminibacterium ginsengisoli</name>
    <dbReference type="NCBI Taxonomy" id="413434"/>
    <lineage>
        <taxon>Bacteria</taxon>
        <taxon>Pseudomonadati</taxon>
        <taxon>Bacteroidota</taxon>
        <taxon>Chitinophagia</taxon>
        <taxon>Chitinophagales</taxon>
        <taxon>Chitinophagaceae</taxon>
        <taxon>Sediminibacterium</taxon>
    </lineage>
</organism>